<dbReference type="InterPro" id="IPR036291">
    <property type="entry name" value="NAD(P)-bd_dom_sf"/>
</dbReference>
<name>A0ABV6KIQ3_9BACI</name>
<gene>
    <name evidence="1" type="ORF">ACFFHM_22520</name>
</gene>
<keyword evidence="2" id="KW-1185">Reference proteome</keyword>
<dbReference type="Gene3D" id="3.40.50.720">
    <property type="entry name" value="NAD(P)-binding Rossmann-like Domain"/>
    <property type="match status" value="1"/>
</dbReference>
<reference evidence="1 2" key="1">
    <citation type="submission" date="2024-09" db="EMBL/GenBank/DDBJ databases">
        <authorList>
            <person name="Sun Q."/>
            <person name="Mori K."/>
        </authorList>
    </citation>
    <scope>NUCLEOTIDE SEQUENCE [LARGE SCALE GENOMIC DNA]</scope>
    <source>
        <strain evidence="1 2">NCAIM B.02610</strain>
    </source>
</reference>
<evidence type="ECO:0000313" key="1">
    <source>
        <dbReference type="EMBL" id="MFC0473194.1"/>
    </source>
</evidence>
<dbReference type="EMBL" id="JBHLUX010000092">
    <property type="protein sequence ID" value="MFC0473194.1"/>
    <property type="molecule type" value="Genomic_DNA"/>
</dbReference>
<organism evidence="1 2">
    <name type="scientific">Halalkalibacter kiskunsagensis</name>
    <dbReference type="NCBI Taxonomy" id="1548599"/>
    <lineage>
        <taxon>Bacteria</taxon>
        <taxon>Bacillati</taxon>
        <taxon>Bacillota</taxon>
        <taxon>Bacilli</taxon>
        <taxon>Bacillales</taxon>
        <taxon>Bacillaceae</taxon>
        <taxon>Halalkalibacter</taxon>
    </lineage>
</organism>
<evidence type="ECO:0008006" key="3">
    <source>
        <dbReference type="Google" id="ProtNLM"/>
    </source>
</evidence>
<proteinExistence type="predicted"/>
<accession>A0ABV6KIQ3</accession>
<dbReference type="RefSeq" id="WP_335960070.1">
    <property type="nucleotide sequence ID" value="NZ_JAXBLX010000008.1"/>
</dbReference>
<protein>
    <recommendedName>
        <fullName evidence="3">Pyrroline-5-carboxylate reductase catalytic N-terminal domain-containing protein</fullName>
    </recommendedName>
</protein>
<sequence>MKLVVGSGRLASMVLALLKEKKETYLYGRNEQTVGTLLQTFPDVQMGEKTSFSKIKHVFLCLPKTGYEQFLNESADFFPNDVTIYHMATAVTESDVQKWCHGKRVVPLKLAGHAAVVRNQLKGLFVIPPHYQEELLTISKWFPSMEIVIASEDEVLLANQLGTEEAIRMIILLNKRMRKHNLPESIIKQTFNQTVHGVIDAYQRNDLGGFAKKIADHLQQEGEINSNENG</sequence>
<dbReference type="SUPFAM" id="SSF51735">
    <property type="entry name" value="NAD(P)-binding Rossmann-fold domains"/>
    <property type="match status" value="1"/>
</dbReference>
<evidence type="ECO:0000313" key="2">
    <source>
        <dbReference type="Proteomes" id="UP001589838"/>
    </source>
</evidence>
<comment type="caution">
    <text evidence="1">The sequence shown here is derived from an EMBL/GenBank/DDBJ whole genome shotgun (WGS) entry which is preliminary data.</text>
</comment>
<dbReference type="Proteomes" id="UP001589838">
    <property type="component" value="Unassembled WGS sequence"/>
</dbReference>